<name>A0A9X2WJP9_9GAMM</name>
<dbReference type="GO" id="GO:0006355">
    <property type="term" value="P:regulation of DNA-templated transcription"/>
    <property type="evidence" value="ECO:0007669"/>
    <property type="project" value="InterPro"/>
</dbReference>
<sequence length="1112" mass="124119">MSKQHFFFGPWQVNPASNSLQQGADIKQIEPKAMDVLILLCQHPGEVLSPDDIVEQCWGHTVVGDNPLHKIITQLRKALGDSASKPQFIETIRKRGYRTLAEVNYPLIDHDNQIEQNTWQGGSPFPGLRAFDAKDAEVFYGRSEQVSTLLKRMSNQVQFGRAFCLLLGPSGSGKSSLLNAGVVPQFMRPQGFDGIGIVSHTCLDLADISQDRLFTDIALALLDLDINDIPVFDGMTAETLAVMLQQDMPKVIAQAKQALATIEQTDIAITPKLSIFIDRLEVLLSSPLFTEPEIQIALDMIESLATSGYFMVFSACRNDFYPQVVSRPSLMAGKASGSHFDLTAPNRTELLQMIRLPAKAAGLKWDTDPQTSTPLDELLCAEAANNPDALPMLQYTLQELYIQRDEHDTLLVSVYQKLGGIEGAIGQKAEGIFAALAAKHQHSLSKVLSLLVTLSADETNITSRAARLSQLSNDNETALVQTLIDNRLFVSHLQNGQGCFSVAHEALLRRWPRVLQWIEAHRDSLRVNARLTVLSQRWQDEQQHKAYLLAEGKPLQEALALADNPLFNLDTEQHAFIHASKKSVGVKRLAKMSTIAVLCMLTLLAVFMSVKSIQAEQFAKQKQQQAESLLGFMVGEFADKLRSVGRMDLLDGITQKSMEYFASNDQQTNASAAYKKLSYQSRLQHGQALAAKAEVAYSRGDNSKALTAFIDSQKILQALYDETRNAPDIELLKLLGANAFWVGQIALNDRKDAETLKQFELYRDYSIKMNQIAPDNIDSWIELSYAYNSLGSLFFNQNNFSNAQRNFELSLELKKKALVQSPQDSLLASSTADTYSWIASTAMKQGDLELALSLHEQAQAVLAAPLAETPNNAPLLEILSYSLIHQVNILSAQAKWQQAYQKSETAYSLLDNLFKQDPENRSWRERRFNFQAQKLGISAQLAKQNGLPLSDFTTPQKLLEQLAKEYAFTNKVANEYEQLNNKVIFEAIKYYQTLAQWQDSEQLLEQLNINLKKEHKTPSSNIFWAEVALLNATQAKHNQQPNLMITSCKLALANVPEKYHPFEIEINQIVVVANLCLQSKVSIAEQISALNKMDINVSTHYPLLTSKTSIPL</sequence>
<dbReference type="InterPro" id="IPR001867">
    <property type="entry name" value="OmpR/PhoB-type_DNA-bd"/>
</dbReference>
<evidence type="ECO:0000256" key="1">
    <source>
        <dbReference type="ARBA" id="ARBA00023125"/>
    </source>
</evidence>
<dbReference type="Pfam" id="PF20703">
    <property type="entry name" value="nSTAND1"/>
    <property type="match status" value="1"/>
</dbReference>
<dbReference type="PANTHER" id="PTHR47691">
    <property type="entry name" value="REGULATOR-RELATED"/>
    <property type="match status" value="1"/>
</dbReference>
<feature type="DNA-binding region" description="OmpR/PhoB-type" evidence="3">
    <location>
        <begin position="3"/>
        <end position="101"/>
    </location>
</feature>
<comment type="caution">
    <text evidence="6">The sequence shown here is derived from an EMBL/GenBank/DDBJ whole genome shotgun (WGS) entry which is preliminary data.</text>
</comment>
<dbReference type="InterPro" id="IPR036388">
    <property type="entry name" value="WH-like_DNA-bd_sf"/>
</dbReference>
<dbReference type="SUPFAM" id="SSF48452">
    <property type="entry name" value="TPR-like"/>
    <property type="match status" value="1"/>
</dbReference>
<dbReference type="Gene3D" id="1.25.40.10">
    <property type="entry name" value="Tetratricopeptide repeat domain"/>
    <property type="match status" value="1"/>
</dbReference>
<feature type="domain" description="OmpR/PhoB-type" evidence="5">
    <location>
        <begin position="3"/>
        <end position="101"/>
    </location>
</feature>
<dbReference type="Pfam" id="PF00486">
    <property type="entry name" value="Trans_reg_C"/>
    <property type="match status" value="1"/>
</dbReference>
<dbReference type="Gene3D" id="1.10.10.10">
    <property type="entry name" value="Winged helix-like DNA-binding domain superfamily/Winged helix DNA-binding domain"/>
    <property type="match status" value="1"/>
</dbReference>
<feature type="coiled-coil region" evidence="4">
    <location>
        <begin position="959"/>
        <end position="1014"/>
    </location>
</feature>
<evidence type="ECO:0000313" key="7">
    <source>
        <dbReference type="Proteomes" id="UP001155546"/>
    </source>
</evidence>
<evidence type="ECO:0000259" key="5">
    <source>
        <dbReference type="PROSITE" id="PS51755"/>
    </source>
</evidence>
<evidence type="ECO:0000313" key="6">
    <source>
        <dbReference type="EMBL" id="MCT7940603.1"/>
    </source>
</evidence>
<dbReference type="RefSeq" id="WP_261297047.1">
    <property type="nucleotide sequence ID" value="NZ_JAMTCD010000002.1"/>
</dbReference>
<dbReference type="InterPro" id="IPR016032">
    <property type="entry name" value="Sig_transdc_resp-reg_C-effctor"/>
</dbReference>
<dbReference type="SUPFAM" id="SSF46894">
    <property type="entry name" value="C-terminal effector domain of the bipartite response regulators"/>
    <property type="match status" value="1"/>
</dbReference>
<gene>
    <name evidence="6" type="ORF">NE535_02120</name>
</gene>
<dbReference type="InterPro" id="IPR027417">
    <property type="entry name" value="P-loop_NTPase"/>
</dbReference>
<dbReference type="SMART" id="SM00028">
    <property type="entry name" value="TPR"/>
    <property type="match status" value="3"/>
</dbReference>
<evidence type="ECO:0000256" key="3">
    <source>
        <dbReference type="PROSITE-ProRule" id="PRU01091"/>
    </source>
</evidence>
<evidence type="ECO:0000256" key="4">
    <source>
        <dbReference type="SAM" id="Coils"/>
    </source>
</evidence>
<dbReference type="EMBL" id="JAMTCD010000002">
    <property type="protein sequence ID" value="MCT7940603.1"/>
    <property type="molecule type" value="Genomic_DNA"/>
</dbReference>
<dbReference type="PANTHER" id="PTHR47691:SF3">
    <property type="entry name" value="HTH-TYPE TRANSCRIPTIONAL REGULATOR RV0890C-RELATED"/>
    <property type="match status" value="1"/>
</dbReference>
<dbReference type="GO" id="GO:0003677">
    <property type="term" value="F:DNA binding"/>
    <property type="evidence" value="ECO:0007669"/>
    <property type="project" value="UniProtKB-UniRule"/>
</dbReference>
<keyword evidence="1 3" id="KW-0238">DNA-binding</keyword>
<dbReference type="PROSITE" id="PS51755">
    <property type="entry name" value="OMPR_PHOB"/>
    <property type="match status" value="1"/>
</dbReference>
<dbReference type="GO" id="GO:0000160">
    <property type="term" value="P:phosphorelay signal transduction system"/>
    <property type="evidence" value="ECO:0007669"/>
    <property type="project" value="InterPro"/>
</dbReference>
<dbReference type="PROSITE" id="PS50005">
    <property type="entry name" value="TPR"/>
    <property type="match status" value="1"/>
</dbReference>
<keyword evidence="2" id="KW-0802">TPR repeat</keyword>
<evidence type="ECO:0000256" key="2">
    <source>
        <dbReference type="PROSITE-ProRule" id="PRU00339"/>
    </source>
</evidence>
<reference evidence="6" key="1">
    <citation type="journal article" date="2023" name="Int. J. Syst. Evol. Microbiol.">
        <title>&lt;i&gt;Shewanella septentrionalis&lt;/i&gt; sp. nov. and &lt;i&gt;Shewanella holmiensis&lt;/i&gt; sp. nov., isolated from Baltic Sea water and sediments.</title>
        <authorList>
            <person name="Martin-Rodriguez A.J."/>
            <person name="Thorell K."/>
            <person name="Joffre E."/>
            <person name="Jensie-Markopoulos S."/>
            <person name="Moore E.R.B."/>
            <person name="Sjoling A."/>
        </authorList>
    </citation>
    <scope>NUCLEOTIDE SEQUENCE</scope>
    <source>
        <strain evidence="6">SP1S2-7</strain>
    </source>
</reference>
<dbReference type="Proteomes" id="UP001155546">
    <property type="component" value="Unassembled WGS sequence"/>
</dbReference>
<dbReference type="AlphaFoldDB" id="A0A9X2WJP9"/>
<dbReference type="SUPFAM" id="SSF52540">
    <property type="entry name" value="P-loop containing nucleoside triphosphate hydrolases"/>
    <property type="match status" value="1"/>
</dbReference>
<accession>A0A9X2WJP9</accession>
<dbReference type="InterPro" id="IPR019734">
    <property type="entry name" value="TPR_rpt"/>
</dbReference>
<keyword evidence="4" id="KW-0175">Coiled coil</keyword>
<keyword evidence="7" id="KW-1185">Reference proteome</keyword>
<dbReference type="CDD" id="cd00383">
    <property type="entry name" value="trans_reg_C"/>
    <property type="match status" value="1"/>
</dbReference>
<feature type="repeat" description="TPR" evidence="2">
    <location>
        <begin position="784"/>
        <end position="817"/>
    </location>
</feature>
<dbReference type="InterPro" id="IPR049052">
    <property type="entry name" value="nSTAND1"/>
</dbReference>
<organism evidence="6 7">
    <name type="scientific">Shewanella holmiensis</name>
    <dbReference type="NCBI Taxonomy" id="2952222"/>
    <lineage>
        <taxon>Bacteria</taxon>
        <taxon>Pseudomonadati</taxon>
        <taxon>Pseudomonadota</taxon>
        <taxon>Gammaproteobacteria</taxon>
        <taxon>Alteromonadales</taxon>
        <taxon>Shewanellaceae</taxon>
        <taxon>Shewanella</taxon>
    </lineage>
</organism>
<proteinExistence type="predicted"/>
<dbReference type="InterPro" id="IPR011990">
    <property type="entry name" value="TPR-like_helical_dom_sf"/>
</dbReference>
<protein>
    <submittedName>
        <fullName evidence="6">Winged helix-turn-helix domain-containing protein</fullName>
    </submittedName>
</protein>
<dbReference type="SMART" id="SM00862">
    <property type="entry name" value="Trans_reg_C"/>
    <property type="match status" value="1"/>
</dbReference>